<dbReference type="InterPro" id="IPR036390">
    <property type="entry name" value="WH_DNA-bd_sf"/>
</dbReference>
<sequence length="206" mass="22912">MSVLQNDDESASIKSMKQIISRLKLADFMDFEPNDNGTVDGWGVEDGEFVAEGIAKYISGKTEVDIFEISLEGVRRIDASFPREAFLRQAQDLIGKKGFYVTNVANEVLLDNIRAGADKLPFPIHAECNGSWHLLGPEPKRTQQALYEYVMNKGWVAASDVAEALDLKINNASNKLKELVTSGLLMRKEGIAESGGVEYYYFPIKK</sequence>
<dbReference type="RefSeq" id="WP_251875125.1">
    <property type="nucleotide sequence ID" value="NZ_CP082275.1"/>
</dbReference>
<protein>
    <recommendedName>
        <fullName evidence="3">MarR family transcriptional regulator</fullName>
    </recommendedName>
</protein>
<reference evidence="1" key="1">
    <citation type="submission" date="2021-08" db="EMBL/GenBank/DDBJ databases">
        <authorList>
            <person name="Sakaguchi M."/>
            <person name="Kikuchi T."/>
            <person name="Urbanczyk H."/>
        </authorList>
    </citation>
    <scope>NUCLEOTIDE SEQUENCE</scope>
    <source>
        <strain evidence="1">020920N</strain>
    </source>
</reference>
<name>A0ABY4WPT9_9GAMM</name>
<evidence type="ECO:0008006" key="3">
    <source>
        <dbReference type="Google" id="ProtNLM"/>
    </source>
</evidence>
<evidence type="ECO:0000313" key="2">
    <source>
        <dbReference type="Proteomes" id="UP001056255"/>
    </source>
</evidence>
<dbReference type="EMBL" id="CP082275">
    <property type="protein sequence ID" value="USH01075.1"/>
    <property type="molecule type" value="Genomic_DNA"/>
</dbReference>
<evidence type="ECO:0000313" key="1">
    <source>
        <dbReference type="EMBL" id="USH01075.1"/>
    </source>
</evidence>
<organism evidence="1 2">
    <name type="scientific">Grimontia kaedaensis</name>
    <dbReference type="NCBI Taxonomy" id="2872157"/>
    <lineage>
        <taxon>Bacteria</taxon>
        <taxon>Pseudomonadati</taxon>
        <taxon>Pseudomonadota</taxon>
        <taxon>Gammaproteobacteria</taxon>
        <taxon>Vibrionales</taxon>
        <taxon>Vibrionaceae</taxon>
        <taxon>Grimontia</taxon>
    </lineage>
</organism>
<accession>A0ABY4WPT9</accession>
<gene>
    <name evidence="1" type="ORF">K6Q96_08985</name>
</gene>
<dbReference type="Gene3D" id="1.10.10.10">
    <property type="entry name" value="Winged helix-like DNA-binding domain superfamily/Winged helix DNA-binding domain"/>
    <property type="match status" value="1"/>
</dbReference>
<dbReference type="Proteomes" id="UP001056255">
    <property type="component" value="Chromosome I"/>
</dbReference>
<dbReference type="InterPro" id="IPR036388">
    <property type="entry name" value="WH-like_DNA-bd_sf"/>
</dbReference>
<keyword evidence="2" id="KW-1185">Reference proteome</keyword>
<proteinExistence type="predicted"/>
<dbReference type="SUPFAM" id="SSF46785">
    <property type="entry name" value="Winged helix' DNA-binding domain"/>
    <property type="match status" value="1"/>
</dbReference>